<dbReference type="InterPro" id="IPR037022">
    <property type="entry name" value="Formyl_trans_C_sf"/>
</dbReference>
<dbReference type="SUPFAM" id="SSF50486">
    <property type="entry name" value="FMT C-terminal domain-like"/>
    <property type="match status" value="1"/>
</dbReference>
<dbReference type="Pfam" id="PF00378">
    <property type="entry name" value="ECH_1"/>
    <property type="match status" value="1"/>
</dbReference>
<dbReference type="SUPFAM" id="SSF52096">
    <property type="entry name" value="ClpP/crotonase"/>
    <property type="match status" value="1"/>
</dbReference>
<gene>
    <name evidence="2" type="ORF">DPMN_012005</name>
</gene>
<name>A0A9D4S2F1_DREPO</name>
<reference evidence="2" key="2">
    <citation type="submission" date="2020-11" db="EMBL/GenBank/DDBJ databases">
        <authorList>
            <person name="McCartney M.A."/>
            <person name="Auch B."/>
            <person name="Kono T."/>
            <person name="Mallez S."/>
            <person name="Becker A."/>
            <person name="Gohl D.M."/>
            <person name="Silverstein K.A.T."/>
            <person name="Koren S."/>
            <person name="Bechman K.B."/>
            <person name="Herman A."/>
            <person name="Abrahante J.E."/>
            <person name="Garbe J."/>
        </authorList>
    </citation>
    <scope>NUCLEOTIDE SEQUENCE</scope>
    <source>
        <strain evidence="2">Duluth1</strain>
        <tissue evidence="2">Whole animal</tissue>
    </source>
</reference>
<comment type="caution">
    <text evidence="2">The sequence shown here is derived from an EMBL/GenBank/DDBJ whole genome shotgun (WGS) entry which is preliminary data.</text>
</comment>
<proteinExistence type="predicted"/>
<dbReference type="InterPro" id="IPR047180">
    <property type="entry name" value="HoxX-like"/>
</dbReference>
<dbReference type="Proteomes" id="UP000828390">
    <property type="component" value="Unassembled WGS sequence"/>
</dbReference>
<dbReference type="PANTHER" id="PTHR43388">
    <property type="entry name" value="HYDROGENASE MATURATION FACTOR HOXX"/>
    <property type="match status" value="1"/>
</dbReference>
<dbReference type="CDD" id="cd06558">
    <property type="entry name" value="crotonase-like"/>
    <property type="match status" value="1"/>
</dbReference>
<evidence type="ECO:0000313" key="3">
    <source>
        <dbReference type="Proteomes" id="UP000828390"/>
    </source>
</evidence>
<evidence type="ECO:0000313" key="2">
    <source>
        <dbReference type="EMBL" id="KAH3887983.1"/>
    </source>
</evidence>
<evidence type="ECO:0000259" key="1">
    <source>
        <dbReference type="Pfam" id="PF02911"/>
    </source>
</evidence>
<dbReference type="GO" id="GO:0003824">
    <property type="term" value="F:catalytic activity"/>
    <property type="evidence" value="ECO:0007669"/>
    <property type="project" value="InterPro"/>
</dbReference>
<dbReference type="InterPro" id="IPR001753">
    <property type="entry name" value="Enoyl-CoA_hydra/iso"/>
</dbReference>
<reference evidence="2" key="1">
    <citation type="journal article" date="2019" name="bioRxiv">
        <title>The Genome of the Zebra Mussel, Dreissena polymorpha: A Resource for Invasive Species Research.</title>
        <authorList>
            <person name="McCartney M.A."/>
            <person name="Auch B."/>
            <person name="Kono T."/>
            <person name="Mallez S."/>
            <person name="Zhang Y."/>
            <person name="Obille A."/>
            <person name="Becker A."/>
            <person name="Abrahante J.E."/>
            <person name="Garbe J."/>
            <person name="Badalamenti J.P."/>
            <person name="Herman A."/>
            <person name="Mangelson H."/>
            <person name="Liachko I."/>
            <person name="Sullivan S."/>
            <person name="Sone E.D."/>
            <person name="Koren S."/>
            <person name="Silverstein K.A.T."/>
            <person name="Beckman K.B."/>
            <person name="Gohl D.M."/>
        </authorList>
    </citation>
    <scope>NUCLEOTIDE SEQUENCE</scope>
    <source>
        <strain evidence="2">Duluth1</strain>
        <tissue evidence="2">Whole animal</tissue>
    </source>
</reference>
<dbReference type="Gene3D" id="3.90.226.10">
    <property type="entry name" value="2-enoyl-CoA Hydratase, Chain A, domain 1"/>
    <property type="match status" value="1"/>
</dbReference>
<dbReference type="InterPro" id="IPR029045">
    <property type="entry name" value="ClpP/crotonase-like_dom_sf"/>
</dbReference>
<organism evidence="2 3">
    <name type="scientific">Dreissena polymorpha</name>
    <name type="common">Zebra mussel</name>
    <name type="synonym">Mytilus polymorpha</name>
    <dbReference type="NCBI Taxonomy" id="45954"/>
    <lineage>
        <taxon>Eukaryota</taxon>
        <taxon>Metazoa</taxon>
        <taxon>Spiralia</taxon>
        <taxon>Lophotrochozoa</taxon>
        <taxon>Mollusca</taxon>
        <taxon>Bivalvia</taxon>
        <taxon>Autobranchia</taxon>
        <taxon>Heteroconchia</taxon>
        <taxon>Euheterodonta</taxon>
        <taxon>Imparidentia</taxon>
        <taxon>Neoheterodontei</taxon>
        <taxon>Myida</taxon>
        <taxon>Dreissenoidea</taxon>
        <taxon>Dreissenidae</taxon>
        <taxon>Dreissena</taxon>
    </lineage>
</organism>
<dbReference type="EMBL" id="JAIWYP010000001">
    <property type="protein sequence ID" value="KAH3887983.1"/>
    <property type="molecule type" value="Genomic_DNA"/>
</dbReference>
<sequence length="313" mass="34346">MGFSGLKRNMKHADRMVDWTMPAEDILVRVRMSDTTPGAIGHLYIKNQLTELRLFDGHIENEKGALGHLLKSYKPGVQVATKDNAVLIKCGGNQGVWIGHMKQGQKGLKLPSDRLLANALPHVTGPCGYQDIKEIRCGPICFLFFDFYNGAMGTRQAYRLQSHLKSISEDSDIKLVALMGGERFFCTGIHLCELESSINKLEDALKNINAIDDVIKTVAEMRNKTVVAVLRGNAGAGGAMMAAACDITIAHPGVFITPTYKAMHLYGSEYWTYFLPRRVGPEMAARLTEGTNTITARKAASIGLIDTVLGKYV</sequence>
<dbReference type="Gene3D" id="3.10.25.10">
    <property type="entry name" value="Formyl transferase, C-terminal domain"/>
    <property type="match status" value="1"/>
</dbReference>
<accession>A0A9D4S2F1</accession>
<feature type="domain" description="Formyl transferase C-terminal" evidence="1">
    <location>
        <begin position="10"/>
        <end position="105"/>
    </location>
</feature>
<protein>
    <recommendedName>
        <fullName evidence="1">Formyl transferase C-terminal domain-containing protein</fullName>
    </recommendedName>
</protein>
<dbReference type="InterPro" id="IPR011034">
    <property type="entry name" value="Formyl_transferase-like_C_sf"/>
</dbReference>
<dbReference type="PANTHER" id="PTHR43388:SF1">
    <property type="entry name" value="HYDROGENASE MATURATION FACTOR HOXX"/>
    <property type="match status" value="1"/>
</dbReference>
<dbReference type="AlphaFoldDB" id="A0A9D4S2F1"/>
<dbReference type="InterPro" id="IPR005793">
    <property type="entry name" value="Formyl_trans_C"/>
</dbReference>
<dbReference type="Pfam" id="PF02911">
    <property type="entry name" value="Formyl_trans_C"/>
    <property type="match status" value="1"/>
</dbReference>
<keyword evidence="3" id="KW-1185">Reference proteome</keyword>